<reference evidence="1 2" key="1">
    <citation type="journal article" date="2020" name="Cell">
        <title>Large-Scale Comparative Analyses of Tick Genomes Elucidate Their Genetic Diversity and Vector Capacities.</title>
        <authorList>
            <consortium name="Tick Genome and Microbiome Consortium (TIGMIC)"/>
            <person name="Jia N."/>
            <person name="Wang J."/>
            <person name="Shi W."/>
            <person name="Du L."/>
            <person name="Sun Y."/>
            <person name="Zhan W."/>
            <person name="Jiang J.F."/>
            <person name="Wang Q."/>
            <person name="Zhang B."/>
            <person name="Ji P."/>
            <person name="Bell-Sakyi L."/>
            <person name="Cui X.M."/>
            <person name="Yuan T.T."/>
            <person name="Jiang B.G."/>
            <person name="Yang W.F."/>
            <person name="Lam T.T."/>
            <person name="Chang Q.C."/>
            <person name="Ding S.J."/>
            <person name="Wang X.J."/>
            <person name="Zhu J.G."/>
            <person name="Ruan X.D."/>
            <person name="Zhao L."/>
            <person name="Wei J.T."/>
            <person name="Ye R.Z."/>
            <person name="Que T.C."/>
            <person name="Du C.H."/>
            <person name="Zhou Y.H."/>
            <person name="Cheng J.X."/>
            <person name="Dai P.F."/>
            <person name="Guo W.B."/>
            <person name="Han X.H."/>
            <person name="Huang E.J."/>
            <person name="Li L.F."/>
            <person name="Wei W."/>
            <person name="Gao Y.C."/>
            <person name="Liu J.Z."/>
            <person name="Shao H.Z."/>
            <person name="Wang X."/>
            <person name="Wang C.C."/>
            <person name="Yang T.C."/>
            <person name="Huo Q.B."/>
            <person name="Li W."/>
            <person name="Chen H.Y."/>
            <person name="Chen S.E."/>
            <person name="Zhou L.G."/>
            <person name="Ni X.B."/>
            <person name="Tian J.H."/>
            <person name="Sheng Y."/>
            <person name="Liu T."/>
            <person name="Pan Y.S."/>
            <person name="Xia L.Y."/>
            <person name="Li J."/>
            <person name="Zhao F."/>
            <person name="Cao W.C."/>
        </authorList>
    </citation>
    <scope>NUCLEOTIDE SEQUENCE [LARGE SCALE GENOMIC DNA]</scope>
    <source>
        <strain evidence="1">HaeL-2018</strain>
    </source>
</reference>
<name>A0A9J6GVX6_HAELO</name>
<proteinExistence type="predicted"/>
<evidence type="ECO:0000313" key="1">
    <source>
        <dbReference type="EMBL" id="KAH9378372.1"/>
    </source>
</evidence>
<dbReference type="Proteomes" id="UP000821853">
    <property type="component" value="Unassembled WGS sequence"/>
</dbReference>
<comment type="caution">
    <text evidence="1">The sequence shown here is derived from an EMBL/GenBank/DDBJ whole genome shotgun (WGS) entry which is preliminary data.</text>
</comment>
<dbReference type="EMBL" id="JABSTR010000008">
    <property type="protein sequence ID" value="KAH9378372.1"/>
    <property type="molecule type" value="Genomic_DNA"/>
</dbReference>
<keyword evidence="2" id="KW-1185">Reference proteome</keyword>
<accession>A0A9J6GVX6</accession>
<dbReference type="VEuPathDB" id="VectorBase:HLOH_060814"/>
<dbReference type="AlphaFoldDB" id="A0A9J6GVX6"/>
<sequence>MFALVRFVQDADNRLHIIPVEDIVNFNPNNEDDFDSRITYSAYWHDDRGENNGVYVAQILKLAGGEKKRQNRAAAKKIQFQEVLREHLQHALEANTTVSKQAPSGKVCQTFRSAKVEVTKSLIFPQAKLRSQTVPQPGTDSVPYNLCIAEVPTASCSYNEKVYINSIMFDCACQWGLGYREKRPRLSPDSKHKLGLLPYFIGSASESTERSRISEETVATPTKPYCNFEGPYTVSRKNIGDAVDSICGSPRDPVNGHHNDVGSEDCHQADLGTPPNNQMEATSPPIEGAVNPGPDEEPAPFCATSDGRLYNLSAYNNLNSSSSACLAHWGKVKNSDTTVAASNVPRILSEKIQDVTKKLKLAKA</sequence>
<evidence type="ECO:0000313" key="2">
    <source>
        <dbReference type="Proteomes" id="UP000821853"/>
    </source>
</evidence>
<gene>
    <name evidence="1" type="ORF">HPB48_006085</name>
</gene>
<protein>
    <submittedName>
        <fullName evidence="1">Uncharacterized protein</fullName>
    </submittedName>
</protein>
<organism evidence="1 2">
    <name type="scientific">Haemaphysalis longicornis</name>
    <name type="common">Bush tick</name>
    <dbReference type="NCBI Taxonomy" id="44386"/>
    <lineage>
        <taxon>Eukaryota</taxon>
        <taxon>Metazoa</taxon>
        <taxon>Ecdysozoa</taxon>
        <taxon>Arthropoda</taxon>
        <taxon>Chelicerata</taxon>
        <taxon>Arachnida</taxon>
        <taxon>Acari</taxon>
        <taxon>Parasitiformes</taxon>
        <taxon>Ixodida</taxon>
        <taxon>Ixodoidea</taxon>
        <taxon>Ixodidae</taxon>
        <taxon>Haemaphysalinae</taxon>
        <taxon>Haemaphysalis</taxon>
    </lineage>
</organism>